<evidence type="ECO:0000259" key="3">
    <source>
        <dbReference type="Pfam" id="PF16220"/>
    </source>
</evidence>
<feature type="domain" description="Protein FecR C-terminal" evidence="4">
    <location>
        <begin position="247"/>
        <end position="314"/>
    </location>
</feature>
<protein>
    <submittedName>
        <fullName evidence="5">Anti-FecI sigma factor, FecR</fullName>
    </submittedName>
</protein>
<keyword evidence="6" id="KW-1185">Reference proteome</keyword>
<dbReference type="InterPro" id="IPR012373">
    <property type="entry name" value="Ferrdict_sens_TM"/>
</dbReference>
<dbReference type="OrthoDB" id="9771237at2"/>
<evidence type="ECO:0000259" key="4">
    <source>
        <dbReference type="Pfam" id="PF16344"/>
    </source>
</evidence>
<name>G0A122_METMM</name>
<dbReference type="Pfam" id="PF04773">
    <property type="entry name" value="FecR"/>
    <property type="match status" value="1"/>
</dbReference>
<dbReference type="AlphaFoldDB" id="G0A122"/>
<dbReference type="Pfam" id="PF16344">
    <property type="entry name" value="FecR_C"/>
    <property type="match status" value="1"/>
</dbReference>
<gene>
    <name evidence="5" type="ordered locus">Metme_2898</name>
</gene>
<reference key="2">
    <citation type="submission" date="2011-05" db="EMBL/GenBank/DDBJ databases">
        <title>Complete genome sequence of the aerobic marine methanotroph Methylomonas methanica MC09.</title>
        <authorList>
            <person name="Boden R."/>
            <person name="Cunliffe M."/>
            <person name="Scanlan J."/>
            <person name="Moussard H."/>
            <person name="Kits K.D."/>
            <person name="Klotz M."/>
            <person name="Jetten M."/>
            <person name="Vuilleumier S."/>
            <person name="Han J."/>
            <person name="Peters L."/>
            <person name="Mikhailova N."/>
            <person name="Teshima H."/>
            <person name="Tapia R."/>
            <person name="Kyrpides N."/>
            <person name="Ivanova N."/>
            <person name="Pagani I."/>
            <person name="Cheng J.-F."/>
            <person name="Goodwin L."/>
            <person name="Han C."/>
            <person name="Hauser L."/>
            <person name="Land M."/>
            <person name="Lapidus A."/>
            <person name="Lucas S."/>
            <person name="Pitluck S."/>
            <person name="Woyke T."/>
            <person name="Stein L.Y."/>
            <person name="Murrell C."/>
        </authorList>
    </citation>
    <scope>NUCLEOTIDE SEQUENCE</scope>
    <source>
        <strain>MC09</strain>
    </source>
</reference>
<dbReference type="RefSeq" id="WP_013819511.1">
    <property type="nucleotide sequence ID" value="NC_015572.1"/>
</dbReference>
<dbReference type="HOGENOM" id="CLU_050192_0_2_6"/>
<feature type="transmembrane region" description="Helical" evidence="1">
    <location>
        <begin position="86"/>
        <end position="103"/>
    </location>
</feature>
<dbReference type="InterPro" id="IPR006860">
    <property type="entry name" value="FecR"/>
</dbReference>
<evidence type="ECO:0000313" key="6">
    <source>
        <dbReference type="Proteomes" id="UP000008888"/>
    </source>
</evidence>
<reference evidence="5 6" key="1">
    <citation type="journal article" date="2011" name="J. Bacteriol.">
        <title>Complete Genome Sequence of the Aerobic Marine Methanotroph Methylomonas methanica MC09.</title>
        <authorList>
            <person name="Boden R."/>
            <person name="Cunliffe M."/>
            <person name="Scanlan J."/>
            <person name="Moussard H."/>
            <person name="Kits K.D."/>
            <person name="Klotz M.G."/>
            <person name="Jetten M.S."/>
            <person name="Vuilleumier S."/>
            <person name="Han J."/>
            <person name="Peters L."/>
            <person name="Mikhailova N."/>
            <person name="Teshima H."/>
            <person name="Tapia R."/>
            <person name="Kyrpides N."/>
            <person name="Ivanova N."/>
            <person name="Pagani I."/>
            <person name="Cheng J.F."/>
            <person name="Goodwin L."/>
            <person name="Han C."/>
            <person name="Hauser L."/>
            <person name="Land M.L."/>
            <person name="Lapidus A."/>
            <person name="Lucas S."/>
            <person name="Pitluck S."/>
            <person name="Woyke T."/>
            <person name="Stein L."/>
            <person name="Murrell J.C."/>
        </authorList>
    </citation>
    <scope>NUCLEOTIDE SEQUENCE [LARGE SCALE GENOMIC DNA]</scope>
    <source>
        <strain evidence="5 6">MC09</strain>
    </source>
</reference>
<keyword evidence="1" id="KW-0472">Membrane</keyword>
<accession>G0A122</accession>
<dbReference type="Gene3D" id="3.55.50.30">
    <property type="match status" value="1"/>
</dbReference>
<reference evidence="6" key="3">
    <citation type="submission" date="2011-05" db="EMBL/GenBank/DDBJ databases">
        <title>Complete sequence of Methylomonas methanica MC09.</title>
        <authorList>
            <consortium name="US DOE Joint Genome Institute"/>
            <person name="Lucas S."/>
            <person name="Han J."/>
            <person name="Lapidus A."/>
            <person name="Cheng J.-F."/>
            <person name="Goodwin L."/>
            <person name="Pitluck S."/>
            <person name="Peters L."/>
            <person name="Mikhailova N."/>
            <person name="Teshima H."/>
            <person name="Han C."/>
            <person name="Tapia R."/>
            <person name="Land M."/>
            <person name="Hauser L."/>
            <person name="Kyrpides N."/>
            <person name="Ivanova N."/>
            <person name="Pagani I."/>
            <person name="Stein L."/>
            <person name="Woyke T."/>
        </authorList>
    </citation>
    <scope>NUCLEOTIDE SEQUENCE [LARGE SCALE GENOMIC DNA]</scope>
    <source>
        <strain evidence="6">MC09</strain>
    </source>
</reference>
<dbReference type="Pfam" id="PF16220">
    <property type="entry name" value="DUF4880"/>
    <property type="match status" value="1"/>
</dbReference>
<dbReference type="GO" id="GO:0016989">
    <property type="term" value="F:sigma factor antagonist activity"/>
    <property type="evidence" value="ECO:0007669"/>
    <property type="project" value="TreeGrafter"/>
</dbReference>
<feature type="domain" description="FecR N-terminal" evidence="3">
    <location>
        <begin position="11"/>
        <end position="52"/>
    </location>
</feature>
<dbReference type="PANTHER" id="PTHR30273">
    <property type="entry name" value="PERIPLASMIC SIGNAL SENSOR AND SIGMA FACTOR ACTIVATOR FECR-RELATED"/>
    <property type="match status" value="1"/>
</dbReference>
<dbReference type="InterPro" id="IPR032623">
    <property type="entry name" value="FecR_N"/>
</dbReference>
<evidence type="ECO:0000259" key="2">
    <source>
        <dbReference type="Pfam" id="PF04773"/>
    </source>
</evidence>
<dbReference type="Gene3D" id="2.60.120.1440">
    <property type="match status" value="1"/>
</dbReference>
<dbReference type="PANTHER" id="PTHR30273:SF2">
    <property type="entry name" value="PROTEIN FECR"/>
    <property type="match status" value="1"/>
</dbReference>
<dbReference type="STRING" id="857087.Metme_2898"/>
<organism evidence="5 6">
    <name type="scientific">Methylomonas methanica (strain DSM 25384 / MC09)</name>
    <dbReference type="NCBI Taxonomy" id="857087"/>
    <lineage>
        <taxon>Bacteria</taxon>
        <taxon>Pseudomonadati</taxon>
        <taxon>Pseudomonadota</taxon>
        <taxon>Gammaproteobacteria</taxon>
        <taxon>Methylococcales</taxon>
        <taxon>Methylococcaceae</taxon>
        <taxon>Methylomonas</taxon>
    </lineage>
</organism>
<keyword evidence="1" id="KW-0812">Transmembrane</keyword>
<dbReference type="Proteomes" id="UP000008888">
    <property type="component" value="Chromosome"/>
</dbReference>
<dbReference type="EMBL" id="CP002738">
    <property type="protein sequence ID" value="AEG01278.1"/>
    <property type="molecule type" value="Genomic_DNA"/>
</dbReference>
<dbReference type="eggNOG" id="COG3712">
    <property type="taxonomic scope" value="Bacteria"/>
</dbReference>
<proteinExistence type="predicted"/>
<dbReference type="InterPro" id="IPR032508">
    <property type="entry name" value="FecR_C"/>
</dbReference>
<evidence type="ECO:0000313" key="5">
    <source>
        <dbReference type="EMBL" id="AEG01278.1"/>
    </source>
</evidence>
<dbReference type="PIRSF" id="PIRSF018266">
    <property type="entry name" value="FecR"/>
    <property type="match status" value="1"/>
</dbReference>
<sequence>MNPTRLTEPQRQALQWLSSLRDDQADEQQRRQFENWLNTAPEHADAYRQVQQFWQQLGGLSDLPETRLDQARSFVRRNQLARRRRNLTLVIAVLALGLGIRYPEPLQKWMAVPYQTVKGTRQNVILSDGSRIELNTGTKLRVDRFGSRTVWLEQGEAWFDVKHDAEQPFEVRVGAARIRDVGTQFNVLVDREQTTVAVTEGEVSLNLPGEPALSLAAGLQAGFSADGALQTPSATNADTAAWRSGILVFKHQRLPDVLRQLSRYHPVEFELADANLQTLSVSGRFSTTDLDESLSTLQNGLGVRIARTAAGKITIRAPNK</sequence>
<evidence type="ECO:0000256" key="1">
    <source>
        <dbReference type="SAM" id="Phobius"/>
    </source>
</evidence>
<feature type="domain" description="FecR protein" evidence="2">
    <location>
        <begin position="114"/>
        <end position="203"/>
    </location>
</feature>
<dbReference type="KEGG" id="mmt:Metme_2898"/>
<keyword evidence="1" id="KW-1133">Transmembrane helix</keyword>